<dbReference type="Pfam" id="PF00696">
    <property type="entry name" value="AA_kinase"/>
    <property type="match status" value="1"/>
</dbReference>
<keyword evidence="4 9" id="KW-0808">Transferase</keyword>
<dbReference type="SUPFAM" id="SSF53633">
    <property type="entry name" value="Carbamate kinase-like"/>
    <property type="match status" value="1"/>
</dbReference>
<feature type="site" description="Transition state stabilizer" evidence="9">
    <location>
        <position position="29"/>
    </location>
</feature>
<dbReference type="EMBL" id="QZKI01000090">
    <property type="protein sequence ID" value="RJP68589.1"/>
    <property type="molecule type" value="Genomic_DNA"/>
</dbReference>
<feature type="site" description="Transition state stabilizer" evidence="9">
    <location>
        <position position="247"/>
    </location>
</feature>
<evidence type="ECO:0000256" key="4">
    <source>
        <dbReference type="ARBA" id="ARBA00022679"/>
    </source>
</evidence>
<keyword evidence="7 9" id="KW-0067">ATP-binding</keyword>
<sequence length="289" mass="30829">MREYIEKAKVLIEALPYFRKFYGKTVVIKYGGSAMEDAEIRQTTAADIVLMKYVGMNPVVIHGGGKAISEIMEKMGKKPVFHKGMRVTDDETKDIVEMVLVGRLNKEVVTLINQAGGKAVGVSGKDGNLIRSSKYYPKGSPGVDMGFVGDVKEINPDLIRSLEQSGYIAVVAPIGVGENGETHNINADSVAGALAAALKAEKLVLLTDTPGILRAKGDEASLISTLRLSEVEQLVASGVIEGGMIPKVEACESALKAGVSKTHIIDGRIIHALLLEIFTDKGIGTQIIP</sequence>
<feature type="domain" description="Aspartate/glutamate/uridylate kinase" evidence="10">
    <location>
        <begin position="24"/>
        <end position="266"/>
    </location>
</feature>
<accession>A0A419EVW5</accession>
<dbReference type="NCBIfam" id="TIGR00761">
    <property type="entry name" value="argB"/>
    <property type="match status" value="1"/>
</dbReference>
<keyword evidence="2 9" id="KW-0055">Arginine biosynthesis</keyword>
<keyword evidence="6 9" id="KW-0418">Kinase</keyword>
<reference evidence="11 12" key="1">
    <citation type="journal article" date="2017" name="ISME J.">
        <title>Energy and carbon metabolisms in a deep terrestrial subsurface fluid microbial community.</title>
        <authorList>
            <person name="Momper L."/>
            <person name="Jungbluth S.P."/>
            <person name="Lee M.D."/>
            <person name="Amend J.P."/>
        </authorList>
    </citation>
    <scope>NUCLEOTIDE SEQUENCE [LARGE SCALE GENOMIC DNA]</scope>
    <source>
        <strain evidence="11">SURF_17</strain>
    </source>
</reference>
<evidence type="ECO:0000256" key="2">
    <source>
        <dbReference type="ARBA" id="ARBA00022571"/>
    </source>
</evidence>
<dbReference type="PANTHER" id="PTHR23342">
    <property type="entry name" value="N-ACETYLGLUTAMATE SYNTHASE"/>
    <property type="match status" value="1"/>
</dbReference>
<dbReference type="GO" id="GO:0005524">
    <property type="term" value="F:ATP binding"/>
    <property type="evidence" value="ECO:0007669"/>
    <property type="project" value="UniProtKB-UniRule"/>
</dbReference>
<keyword evidence="9" id="KW-0963">Cytoplasm</keyword>
<organism evidence="11 12">
    <name type="scientific">Candidatus Abyssobacteria bacterium SURF_17</name>
    <dbReference type="NCBI Taxonomy" id="2093361"/>
    <lineage>
        <taxon>Bacteria</taxon>
        <taxon>Pseudomonadati</taxon>
        <taxon>Candidatus Hydrogenedentota</taxon>
        <taxon>Candidatus Abyssobacteria</taxon>
    </lineage>
</organism>
<comment type="subcellular location">
    <subcellularLocation>
        <location evidence="9">Cytoplasm</location>
    </subcellularLocation>
</comment>
<dbReference type="GO" id="GO:0003991">
    <property type="term" value="F:acetylglutamate kinase activity"/>
    <property type="evidence" value="ECO:0007669"/>
    <property type="project" value="UniProtKB-UniRule"/>
</dbReference>
<comment type="catalytic activity">
    <reaction evidence="8 9">
        <text>N-acetyl-L-glutamate + ATP = N-acetyl-L-glutamyl 5-phosphate + ADP</text>
        <dbReference type="Rhea" id="RHEA:14629"/>
        <dbReference type="ChEBI" id="CHEBI:30616"/>
        <dbReference type="ChEBI" id="CHEBI:44337"/>
        <dbReference type="ChEBI" id="CHEBI:57936"/>
        <dbReference type="ChEBI" id="CHEBI:456216"/>
        <dbReference type="EC" id="2.7.2.8"/>
    </reaction>
</comment>
<dbReference type="PANTHER" id="PTHR23342:SF0">
    <property type="entry name" value="N-ACETYLGLUTAMATE SYNTHASE, MITOCHONDRIAL"/>
    <property type="match status" value="1"/>
</dbReference>
<name>A0A419EVW5_9BACT</name>
<protein>
    <recommendedName>
        <fullName evidence="9">Acetylglutamate kinase</fullName>
        <ecNumber evidence="9">2.7.2.8</ecNumber>
    </recommendedName>
    <alternativeName>
        <fullName evidence="9">N-acetyl-L-glutamate 5-phosphotransferase</fullName>
    </alternativeName>
    <alternativeName>
        <fullName evidence="9">NAG kinase</fullName>
        <shortName evidence="9">NAGK</shortName>
    </alternativeName>
</protein>
<dbReference type="HAMAP" id="MF_00082">
    <property type="entry name" value="ArgB"/>
    <property type="match status" value="1"/>
</dbReference>
<comment type="similarity">
    <text evidence="9">Belongs to the acetylglutamate kinase family. ArgB subfamily.</text>
</comment>
<dbReference type="EC" id="2.7.2.8" evidence="9"/>
<dbReference type="PRINTS" id="PR00474">
    <property type="entry name" value="GLU5KINASE"/>
</dbReference>
<evidence type="ECO:0000256" key="9">
    <source>
        <dbReference type="HAMAP-Rule" id="MF_00082"/>
    </source>
</evidence>
<keyword evidence="5 9" id="KW-0547">Nucleotide-binding</keyword>
<keyword evidence="3 9" id="KW-0028">Amino-acid biosynthesis</keyword>
<dbReference type="InterPro" id="IPR004662">
    <property type="entry name" value="AcgluKinase_fam"/>
</dbReference>
<dbReference type="InterPro" id="IPR001057">
    <property type="entry name" value="Glu/AcGlu_kinase"/>
</dbReference>
<dbReference type="UniPathway" id="UPA00068">
    <property type="reaction ID" value="UER00107"/>
</dbReference>
<evidence type="ECO:0000256" key="6">
    <source>
        <dbReference type="ARBA" id="ARBA00022777"/>
    </source>
</evidence>
<dbReference type="Proteomes" id="UP000285961">
    <property type="component" value="Unassembled WGS sequence"/>
</dbReference>
<evidence type="ECO:0000313" key="11">
    <source>
        <dbReference type="EMBL" id="RJP68589.1"/>
    </source>
</evidence>
<feature type="binding site" evidence="9">
    <location>
        <position position="86"/>
    </location>
    <ligand>
        <name>substrate</name>
    </ligand>
</feature>
<gene>
    <name evidence="9 11" type="primary">argB</name>
    <name evidence="11" type="ORF">C4532_12400</name>
</gene>
<evidence type="ECO:0000313" key="12">
    <source>
        <dbReference type="Proteomes" id="UP000285961"/>
    </source>
</evidence>
<proteinExistence type="inferred from homology"/>
<evidence type="ECO:0000256" key="1">
    <source>
        <dbReference type="ARBA" id="ARBA00004828"/>
    </source>
</evidence>
<dbReference type="Gene3D" id="3.40.1160.10">
    <property type="entry name" value="Acetylglutamate kinase-like"/>
    <property type="match status" value="1"/>
</dbReference>
<evidence type="ECO:0000256" key="7">
    <source>
        <dbReference type="ARBA" id="ARBA00022840"/>
    </source>
</evidence>
<dbReference type="InterPro" id="IPR041727">
    <property type="entry name" value="NAGK-C"/>
</dbReference>
<evidence type="ECO:0000256" key="8">
    <source>
        <dbReference type="ARBA" id="ARBA00048141"/>
    </source>
</evidence>
<comment type="caution">
    <text evidence="11">The sequence shown here is derived from an EMBL/GenBank/DDBJ whole genome shotgun (WGS) entry which is preliminary data.</text>
</comment>
<feature type="binding site" evidence="9">
    <location>
        <begin position="64"/>
        <end position="65"/>
    </location>
    <ligand>
        <name>substrate</name>
    </ligand>
</feature>
<dbReference type="FunFam" id="3.40.1160.10:FF:000004">
    <property type="entry name" value="Acetylglutamate kinase"/>
    <property type="match status" value="1"/>
</dbReference>
<dbReference type="CDD" id="cd04250">
    <property type="entry name" value="AAK_NAGK-C"/>
    <property type="match status" value="1"/>
</dbReference>
<evidence type="ECO:0000256" key="3">
    <source>
        <dbReference type="ARBA" id="ARBA00022605"/>
    </source>
</evidence>
<dbReference type="GO" id="GO:0042450">
    <property type="term" value="P:L-arginine biosynthetic process via ornithine"/>
    <property type="evidence" value="ECO:0007669"/>
    <property type="project" value="UniProtKB-UniRule"/>
</dbReference>
<feature type="binding site" evidence="9">
    <location>
        <position position="184"/>
    </location>
    <ligand>
        <name>substrate</name>
    </ligand>
</feature>
<dbReference type="InterPro" id="IPR001048">
    <property type="entry name" value="Asp/Glu/Uridylate_kinase"/>
</dbReference>
<dbReference type="PIRSF" id="PIRSF000728">
    <property type="entry name" value="NAGK"/>
    <property type="match status" value="1"/>
</dbReference>
<evidence type="ECO:0000256" key="5">
    <source>
        <dbReference type="ARBA" id="ARBA00022741"/>
    </source>
</evidence>
<dbReference type="InterPro" id="IPR036393">
    <property type="entry name" value="AceGlu_kinase-like_sf"/>
</dbReference>
<dbReference type="AlphaFoldDB" id="A0A419EVW5"/>
<comment type="pathway">
    <text evidence="1 9">Amino-acid biosynthesis; L-arginine biosynthesis; N(2)-acetyl-L-ornithine from L-glutamate: step 2/4.</text>
</comment>
<dbReference type="InterPro" id="IPR037528">
    <property type="entry name" value="ArgB"/>
</dbReference>
<dbReference type="GO" id="GO:0005737">
    <property type="term" value="C:cytoplasm"/>
    <property type="evidence" value="ECO:0007669"/>
    <property type="project" value="UniProtKB-SubCell"/>
</dbReference>
<evidence type="ECO:0000259" key="10">
    <source>
        <dbReference type="Pfam" id="PF00696"/>
    </source>
</evidence>
<comment type="function">
    <text evidence="9">Catalyzes the ATP-dependent phosphorylation of N-acetyl-L-glutamate.</text>
</comment>